<comment type="caution">
    <text evidence="6">The sequence shown here is derived from an EMBL/GenBank/DDBJ whole genome shotgun (WGS) entry which is preliminary data.</text>
</comment>
<evidence type="ECO:0000256" key="3">
    <source>
        <dbReference type="SAM" id="MobiDB-lite"/>
    </source>
</evidence>
<dbReference type="PANTHER" id="PTHR43343">
    <property type="entry name" value="PEPTIDASE S12"/>
    <property type="match status" value="1"/>
</dbReference>
<protein>
    <submittedName>
        <fullName evidence="6">Putative serine protease PepD</fullName>
    </submittedName>
</protein>
<feature type="region of interest" description="Disordered" evidence="3">
    <location>
        <begin position="91"/>
        <end position="117"/>
    </location>
</feature>
<evidence type="ECO:0000256" key="1">
    <source>
        <dbReference type="ARBA" id="ARBA00022670"/>
    </source>
</evidence>
<feature type="region of interest" description="Disordered" evidence="3">
    <location>
        <begin position="1"/>
        <end position="61"/>
    </location>
</feature>
<keyword evidence="4" id="KW-0812">Transmembrane</keyword>
<dbReference type="PRINTS" id="PR00834">
    <property type="entry name" value="PROTEASES2C"/>
</dbReference>
<evidence type="ECO:0000256" key="4">
    <source>
        <dbReference type="SAM" id="Phobius"/>
    </source>
</evidence>
<feature type="compositionally biased region" description="Polar residues" evidence="3">
    <location>
        <begin position="95"/>
        <end position="105"/>
    </location>
</feature>
<dbReference type="Gene3D" id="2.30.42.10">
    <property type="match status" value="1"/>
</dbReference>
<organism evidence="6 7">
    <name type="scientific">Propioniferax innocua</name>
    <dbReference type="NCBI Taxonomy" id="1753"/>
    <lineage>
        <taxon>Bacteria</taxon>
        <taxon>Bacillati</taxon>
        <taxon>Actinomycetota</taxon>
        <taxon>Actinomycetes</taxon>
        <taxon>Propionibacteriales</taxon>
        <taxon>Propionibacteriaceae</taxon>
        <taxon>Propioniferax</taxon>
    </lineage>
</organism>
<dbReference type="PANTHER" id="PTHR43343:SF3">
    <property type="entry name" value="PROTEASE DO-LIKE 8, CHLOROPLASTIC"/>
    <property type="match status" value="1"/>
</dbReference>
<dbReference type="RefSeq" id="WP_142092693.1">
    <property type="nucleotide sequence ID" value="NZ_BAAAMD010000001.1"/>
</dbReference>
<reference evidence="6 7" key="1">
    <citation type="submission" date="2019-06" db="EMBL/GenBank/DDBJ databases">
        <title>Sequencing the genomes of 1000 actinobacteria strains.</title>
        <authorList>
            <person name="Klenk H.-P."/>
        </authorList>
    </citation>
    <scope>NUCLEOTIDE SEQUENCE [LARGE SCALE GENOMIC DNA]</scope>
    <source>
        <strain evidence="6 7">DSM 8251</strain>
    </source>
</reference>
<dbReference type="InterPro" id="IPR009003">
    <property type="entry name" value="Peptidase_S1_PA"/>
</dbReference>
<keyword evidence="7" id="KW-1185">Reference proteome</keyword>
<evidence type="ECO:0000259" key="5">
    <source>
        <dbReference type="PROSITE" id="PS50106"/>
    </source>
</evidence>
<sequence>MTHGGWSSSGASGWTEASDADSWGSQPPQYFFGGPPQFAQPQQPSAPQHQHPVPLQHQPTEPKRRGIAGIVAAVAVTALVVGGAAGAGGVWLGSRSIQPPTSSAPIESGPGGRGEPVSAEGIPQIATDVLPSTVTIVVDGGRGGTGSGFVLDDQGHVATNNHVVEAASDGQVDLMFPDGTIHSATVVGRSPSYDVAVVKSDDPIEAPPVEMGDSGAVQIGEPTVAIGSPLGLGGTVTSGIVSATERPLDVGGGSDADSPTAYINGIQTDAAINPGNSGGPLVNGAGQVIGINSAILTMGAGGQGSQSGSIGVGFAIPINQARDVMDEILNTGSATYPVIGATVAADGAGVRIVEVTPGSPADRAGISSGDTVESVDGHRVMSVTDFIVRIRTHRPGDVTRLSLVGDGDVEVTLEGKVG</sequence>
<dbReference type="PROSITE" id="PS50106">
    <property type="entry name" value="PDZ"/>
    <property type="match status" value="1"/>
</dbReference>
<dbReference type="SUPFAM" id="SSF50156">
    <property type="entry name" value="PDZ domain-like"/>
    <property type="match status" value="1"/>
</dbReference>
<dbReference type="InterPro" id="IPR001478">
    <property type="entry name" value="PDZ"/>
</dbReference>
<name>A0A542ZRC3_9ACTN</name>
<dbReference type="SMART" id="SM00228">
    <property type="entry name" value="PDZ"/>
    <property type="match status" value="1"/>
</dbReference>
<evidence type="ECO:0000313" key="7">
    <source>
        <dbReference type="Proteomes" id="UP000316196"/>
    </source>
</evidence>
<gene>
    <name evidence="6" type="ORF">FB460_0704</name>
</gene>
<feature type="transmembrane region" description="Helical" evidence="4">
    <location>
        <begin position="67"/>
        <end position="92"/>
    </location>
</feature>
<dbReference type="OrthoDB" id="9758917at2"/>
<dbReference type="InterPro" id="IPR001940">
    <property type="entry name" value="Peptidase_S1C"/>
</dbReference>
<dbReference type="SUPFAM" id="SSF50494">
    <property type="entry name" value="Trypsin-like serine proteases"/>
    <property type="match status" value="1"/>
</dbReference>
<feature type="compositionally biased region" description="Low complexity" evidence="3">
    <location>
        <begin position="24"/>
        <end position="59"/>
    </location>
</feature>
<evidence type="ECO:0000313" key="6">
    <source>
        <dbReference type="EMBL" id="TQL62912.1"/>
    </source>
</evidence>
<dbReference type="GO" id="GO:0006508">
    <property type="term" value="P:proteolysis"/>
    <property type="evidence" value="ECO:0007669"/>
    <property type="project" value="UniProtKB-KW"/>
</dbReference>
<dbReference type="Gene3D" id="2.40.10.120">
    <property type="match status" value="1"/>
</dbReference>
<keyword evidence="1 6" id="KW-0645">Protease</keyword>
<keyword evidence="2" id="KW-0378">Hydrolase</keyword>
<dbReference type="InterPro" id="IPR051201">
    <property type="entry name" value="Chloro_Bact_Ser_Proteases"/>
</dbReference>
<evidence type="ECO:0000256" key="2">
    <source>
        <dbReference type="ARBA" id="ARBA00022801"/>
    </source>
</evidence>
<proteinExistence type="predicted"/>
<accession>A0A542ZRC3</accession>
<dbReference type="Pfam" id="PF13365">
    <property type="entry name" value="Trypsin_2"/>
    <property type="match status" value="1"/>
</dbReference>
<keyword evidence="4" id="KW-1133">Transmembrane helix</keyword>
<feature type="compositionally biased region" description="Low complexity" evidence="3">
    <location>
        <begin position="1"/>
        <end position="14"/>
    </location>
</feature>
<dbReference type="Proteomes" id="UP000316196">
    <property type="component" value="Unassembled WGS sequence"/>
</dbReference>
<dbReference type="InterPro" id="IPR036034">
    <property type="entry name" value="PDZ_sf"/>
</dbReference>
<keyword evidence="4" id="KW-0472">Membrane</keyword>
<dbReference type="GO" id="GO:0004252">
    <property type="term" value="F:serine-type endopeptidase activity"/>
    <property type="evidence" value="ECO:0007669"/>
    <property type="project" value="InterPro"/>
</dbReference>
<dbReference type="EMBL" id="VFOR01000001">
    <property type="protein sequence ID" value="TQL62912.1"/>
    <property type="molecule type" value="Genomic_DNA"/>
</dbReference>
<dbReference type="Pfam" id="PF13180">
    <property type="entry name" value="PDZ_2"/>
    <property type="match status" value="1"/>
</dbReference>
<dbReference type="AlphaFoldDB" id="A0A542ZRC3"/>
<feature type="domain" description="PDZ" evidence="5">
    <location>
        <begin position="339"/>
        <end position="384"/>
    </location>
</feature>